<reference evidence="6" key="1">
    <citation type="journal article" date="2021" name="PeerJ">
        <title>Extensive microbial diversity within the chicken gut microbiome revealed by metagenomics and culture.</title>
        <authorList>
            <person name="Gilroy R."/>
            <person name="Ravi A."/>
            <person name="Getino M."/>
            <person name="Pursley I."/>
            <person name="Horton D.L."/>
            <person name="Alikhan N.F."/>
            <person name="Baker D."/>
            <person name="Gharbi K."/>
            <person name="Hall N."/>
            <person name="Watson M."/>
            <person name="Adriaenssens E.M."/>
            <person name="Foster-Nyarko E."/>
            <person name="Jarju S."/>
            <person name="Secka A."/>
            <person name="Antonio M."/>
            <person name="Oren A."/>
            <person name="Chaudhuri R.R."/>
            <person name="La Ragione R."/>
            <person name="Hildebrand F."/>
            <person name="Pallen M.J."/>
        </authorList>
    </citation>
    <scope>NUCLEOTIDE SEQUENCE</scope>
    <source>
        <strain evidence="6">CHK169-2315</strain>
    </source>
</reference>
<comment type="similarity">
    <text evidence="2">Belongs to the DadA oxidoreductase family.</text>
</comment>
<evidence type="ECO:0000256" key="3">
    <source>
        <dbReference type="ARBA" id="ARBA00022630"/>
    </source>
</evidence>
<dbReference type="AlphaFoldDB" id="A0A9D1PN78"/>
<evidence type="ECO:0000259" key="5">
    <source>
        <dbReference type="Pfam" id="PF01266"/>
    </source>
</evidence>
<evidence type="ECO:0000313" key="6">
    <source>
        <dbReference type="EMBL" id="HIV75541.1"/>
    </source>
</evidence>
<comment type="caution">
    <text evidence="6">The sequence shown here is derived from an EMBL/GenBank/DDBJ whole genome shotgun (WGS) entry which is preliminary data.</text>
</comment>
<dbReference type="PROSITE" id="PS51257">
    <property type="entry name" value="PROKAR_LIPOPROTEIN"/>
    <property type="match status" value="1"/>
</dbReference>
<dbReference type="Gene3D" id="3.50.50.60">
    <property type="entry name" value="FAD/NAD(P)-binding domain"/>
    <property type="match status" value="1"/>
</dbReference>
<comment type="cofactor">
    <cofactor evidence="1">
        <name>FAD</name>
        <dbReference type="ChEBI" id="CHEBI:57692"/>
    </cofactor>
</comment>
<dbReference type="PANTHER" id="PTHR13847:SF286">
    <property type="entry name" value="D-AMINO ACID DEHYDROGENASE"/>
    <property type="match status" value="1"/>
</dbReference>
<accession>A0A9D1PN78</accession>
<evidence type="ECO:0000256" key="4">
    <source>
        <dbReference type="ARBA" id="ARBA00023002"/>
    </source>
</evidence>
<dbReference type="SUPFAM" id="SSF54373">
    <property type="entry name" value="FAD-linked reductases, C-terminal domain"/>
    <property type="match status" value="1"/>
</dbReference>
<dbReference type="Gene3D" id="3.30.9.10">
    <property type="entry name" value="D-Amino Acid Oxidase, subunit A, domain 2"/>
    <property type="match status" value="1"/>
</dbReference>
<dbReference type="InterPro" id="IPR006076">
    <property type="entry name" value="FAD-dep_OxRdtase"/>
</dbReference>
<dbReference type="GO" id="GO:0005737">
    <property type="term" value="C:cytoplasm"/>
    <property type="evidence" value="ECO:0007669"/>
    <property type="project" value="TreeGrafter"/>
</dbReference>
<evidence type="ECO:0000313" key="7">
    <source>
        <dbReference type="Proteomes" id="UP000823937"/>
    </source>
</evidence>
<reference evidence="6" key="2">
    <citation type="submission" date="2021-04" db="EMBL/GenBank/DDBJ databases">
        <authorList>
            <person name="Gilroy R."/>
        </authorList>
    </citation>
    <scope>NUCLEOTIDE SEQUENCE</scope>
    <source>
        <strain evidence="6">CHK169-2315</strain>
    </source>
</reference>
<dbReference type="InterPro" id="IPR036188">
    <property type="entry name" value="FAD/NAD-bd_sf"/>
</dbReference>
<dbReference type="SUPFAM" id="SSF51905">
    <property type="entry name" value="FAD/NAD(P)-binding domain"/>
    <property type="match status" value="1"/>
</dbReference>
<sequence length="373" mass="41056">MKKVIIVGGGIVGAACAYELIRKNIDVTIIDAHKKGRATSAAAGVICPWLTQRRNKAWFHLAREGALYYDTLISALAKDGETNTGYKKVGLIRLAEQNEALEPFVQIGKERRIQTPQIGEINILSPEKTKELFPYIEKDFYALYVEHAARVDGRLLRDALISASIKHGATFIEGHATLMRHGKKFIGVQVGTKEILADDIIVVNGAWMKEIFAEADISVDVRPQKGQIIDLYDEGNTNNLPVVKPPNNQYLLTFDDGKIVVGATQENTDNLQPTSTAFGVHYILEQALTYAPQLASSHVNEIRVGFRPTTFNHAPMYGPIPNYENIYIGTGLGASGLNTGPYMGMQLAKMALGEPLDLNAENYKVDDIICEKA</sequence>
<dbReference type="EMBL" id="DXHX01000153">
    <property type="protein sequence ID" value="HIV75541.1"/>
    <property type="molecule type" value="Genomic_DNA"/>
</dbReference>
<evidence type="ECO:0000256" key="1">
    <source>
        <dbReference type="ARBA" id="ARBA00001974"/>
    </source>
</evidence>
<dbReference type="PANTHER" id="PTHR13847">
    <property type="entry name" value="SARCOSINE DEHYDROGENASE-RELATED"/>
    <property type="match status" value="1"/>
</dbReference>
<feature type="domain" description="FAD dependent oxidoreductase" evidence="5">
    <location>
        <begin position="3"/>
        <end position="350"/>
    </location>
</feature>
<name>A0A9D1PN78_9BACI</name>
<protein>
    <submittedName>
        <fullName evidence="6">FAD-binding oxidoreductase</fullName>
    </submittedName>
</protein>
<dbReference type="Pfam" id="PF01266">
    <property type="entry name" value="DAO"/>
    <property type="match status" value="1"/>
</dbReference>
<dbReference type="GO" id="GO:0016491">
    <property type="term" value="F:oxidoreductase activity"/>
    <property type="evidence" value="ECO:0007669"/>
    <property type="project" value="UniProtKB-KW"/>
</dbReference>
<keyword evidence="3" id="KW-0285">Flavoprotein</keyword>
<organism evidence="6 7">
    <name type="scientific">Candidatus Pseudogracilibacillus intestinigallinarum</name>
    <dbReference type="NCBI Taxonomy" id="2838742"/>
    <lineage>
        <taxon>Bacteria</taxon>
        <taxon>Bacillati</taxon>
        <taxon>Bacillota</taxon>
        <taxon>Bacilli</taxon>
        <taxon>Bacillales</taxon>
        <taxon>Bacillaceae</taxon>
        <taxon>Pseudogracilibacillus</taxon>
    </lineage>
</organism>
<keyword evidence="4" id="KW-0560">Oxidoreductase</keyword>
<proteinExistence type="inferred from homology"/>
<dbReference type="Proteomes" id="UP000823937">
    <property type="component" value="Unassembled WGS sequence"/>
</dbReference>
<gene>
    <name evidence="6" type="ORF">H9895_10720</name>
</gene>
<evidence type="ECO:0000256" key="2">
    <source>
        <dbReference type="ARBA" id="ARBA00009410"/>
    </source>
</evidence>